<evidence type="ECO:0000256" key="6">
    <source>
        <dbReference type="SAM" id="SignalP"/>
    </source>
</evidence>
<evidence type="ECO:0000256" key="4">
    <source>
        <dbReference type="PROSITE-ProRule" id="PRU00473"/>
    </source>
</evidence>
<dbReference type="InterPro" id="IPR036737">
    <property type="entry name" value="OmpA-like_sf"/>
</dbReference>
<feature type="region of interest" description="Disordered" evidence="5">
    <location>
        <begin position="175"/>
        <end position="239"/>
    </location>
</feature>
<feature type="compositionally biased region" description="Basic and acidic residues" evidence="5">
    <location>
        <begin position="188"/>
        <end position="199"/>
    </location>
</feature>
<comment type="caution">
    <text evidence="8">The sequence shown here is derived from an EMBL/GenBank/DDBJ whole genome shotgun (WGS) entry which is preliminary data.</text>
</comment>
<keyword evidence="6" id="KW-0732">Signal</keyword>
<dbReference type="CDD" id="cd07185">
    <property type="entry name" value="OmpA_C-like"/>
    <property type="match status" value="1"/>
</dbReference>
<keyword evidence="9" id="KW-1185">Reference proteome</keyword>
<feature type="compositionally biased region" description="Polar residues" evidence="5">
    <location>
        <begin position="47"/>
        <end position="69"/>
    </location>
</feature>
<proteinExistence type="predicted"/>
<protein>
    <submittedName>
        <fullName evidence="8">OmpA family protein</fullName>
    </submittedName>
</protein>
<dbReference type="Pfam" id="PF00691">
    <property type="entry name" value="OmpA"/>
    <property type="match status" value="1"/>
</dbReference>
<dbReference type="OrthoDB" id="7410441at2"/>
<dbReference type="PANTHER" id="PTHR30329">
    <property type="entry name" value="STATOR ELEMENT OF FLAGELLAR MOTOR COMPLEX"/>
    <property type="match status" value="1"/>
</dbReference>
<evidence type="ECO:0000259" key="7">
    <source>
        <dbReference type="PROSITE" id="PS51123"/>
    </source>
</evidence>
<feature type="domain" description="OmpA-like" evidence="7">
    <location>
        <begin position="82"/>
        <end position="205"/>
    </location>
</feature>
<dbReference type="GO" id="GO:0009279">
    <property type="term" value="C:cell outer membrane"/>
    <property type="evidence" value="ECO:0007669"/>
    <property type="project" value="UniProtKB-SubCell"/>
</dbReference>
<keyword evidence="3" id="KW-0998">Cell outer membrane</keyword>
<accession>A0A419RV28</accession>
<evidence type="ECO:0000256" key="1">
    <source>
        <dbReference type="ARBA" id="ARBA00004442"/>
    </source>
</evidence>
<name>A0A419RV28_9SPHN</name>
<feature type="compositionally biased region" description="Low complexity" evidence="5">
    <location>
        <begin position="222"/>
        <end position="239"/>
    </location>
</feature>
<evidence type="ECO:0000313" key="9">
    <source>
        <dbReference type="Proteomes" id="UP000285232"/>
    </source>
</evidence>
<evidence type="ECO:0000256" key="5">
    <source>
        <dbReference type="SAM" id="MobiDB-lite"/>
    </source>
</evidence>
<dbReference type="Gene3D" id="3.30.1330.60">
    <property type="entry name" value="OmpA-like domain"/>
    <property type="match status" value="1"/>
</dbReference>
<dbReference type="PANTHER" id="PTHR30329:SF21">
    <property type="entry name" value="LIPOPROTEIN YIAD-RELATED"/>
    <property type="match status" value="1"/>
</dbReference>
<keyword evidence="2 4" id="KW-0472">Membrane</keyword>
<dbReference type="PROSITE" id="PS51257">
    <property type="entry name" value="PROKAR_LIPOPROTEIN"/>
    <property type="match status" value="1"/>
</dbReference>
<evidence type="ECO:0000313" key="8">
    <source>
        <dbReference type="EMBL" id="RJY09648.1"/>
    </source>
</evidence>
<gene>
    <name evidence="8" type="ORF">D6201_10020</name>
</gene>
<reference evidence="8 9" key="1">
    <citation type="journal article" date="2017" name="Int. J. Syst. Evol. Microbiol.">
        <title>Erythrobacter aquimixticola sp. nov., isolated from the junction between the ocean and a freshwater spring.</title>
        <authorList>
            <person name="Park S."/>
            <person name="Jung Y.T."/>
            <person name="Choi S.J."/>
            <person name="Yoon J.H."/>
        </authorList>
    </citation>
    <scope>NUCLEOTIDE SEQUENCE [LARGE SCALE GENOMIC DNA]</scope>
    <source>
        <strain evidence="8 9">JSSK-14</strain>
    </source>
</reference>
<dbReference type="InterPro" id="IPR006664">
    <property type="entry name" value="OMP_bac"/>
</dbReference>
<evidence type="ECO:0000256" key="3">
    <source>
        <dbReference type="ARBA" id="ARBA00023237"/>
    </source>
</evidence>
<dbReference type="PROSITE" id="PS51123">
    <property type="entry name" value="OMPA_2"/>
    <property type="match status" value="1"/>
</dbReference>
<sequence>MRTRDHPMTNRLAIRALTLAALGASALALAACDVRRDSDAEEPAPTATPSETASPDAETTPSPSATPVQSILRDETAPEQDTVLPAQPIELVIPFPDGADIGGDAERMLAGVIGSRALEEEDWQVILRGHTDSSGNDQANLRASRARAEAVAAWLVERGVDDDRIKVIAFGEQNPIAPNALPDGSANEEGRRENRRVELTIEPEGGAQDDRQSDATGGDAQARPTARPSAARTSRPFRD</sequence>
<dbReference type="EMBL" id="RAHX01000001">
    <property type="protein sequence ID" value="RJY09648.1"/>
    <property type="molecule type" value="Genomic_DNA"/>
</dbReference>
<dbReference type="InterPro" id="IPR006665">
    <property type="entry name" value="OmpA-like"/>
</dbReference>
<dbReference type="Proteomes" id="UP000285232">
    <property type="component" value="Unassembled WGS sequence"/>
</dbReference>
<feature type="signal peptide" evidence="6">
    <location>
        <begin position="1"/>
        <end position="30"/>
    </location>
</feature>
<dbReference type="SUPFAM" id="SSF103088">
    <property type="entry name" value="OmpA-like"/>
    <property type="match status" value="1"/>
</dbReference>
<dbReference type="PRINTS" id="PR01021">
    <property type="entry name" value="OMPADOMAIN"/>
</dbReference>
<feature type="chain" id="PRO_5018985347" evidence="6">
    <location>
        <begin position="31"/>
        <end position="239"/>
    </location>
</feature>
<evidence type="ECO:0000256" key="2">
    <source>
        <dbReference type="ARBA" id="ARBA00023136"/>
    </source>
</evidence>
<feature type="region of interest" description="Disordered" evidence="5">
    <location>
        <begin position="35"/>
        <end position="79"/>
    </location>
</feature>
<comment type="subcellular location">
    <subcellularLocation>
        <location evidence="1">Cell outer membrane</location>
    </subcellularLocation>
</comment>
<dbReference type="InterPro" id="IPR050330">
    <property type="entry name" value="Bact_OuterMem_StrucFunc"/>
</dbReference>
<organism evidence="8 9">
    <name type="scientific">Aurantiacibacter aquimixticola</name>
    <dbReference type="NCBI Taxonomy" id="1958945"/>
    <lineage>
        <taxon>Bacteria</taxon>
        <taxon>Pseudomonadati</taxon>
        <taxon>Pseudomonadota</taxon>
        <taxon>Alphaproteobacteria</taxon>
        <taxon>Sphingomonadales</taxon>
        <taxon>Erythrobacteraceae</taxon>
        <taxon>Aurantiacibacter</taxon>
    </lineage>
</organism>
<dbReference type="AlphaFoldDB" id="A0A419RV28"/>